<dbReference type="STRING" id="57664.SAMN05661003_10396"/>
<evidence type="ECO:0000313" key="3">
    <source>
        <dbReference type="Proteomes" id="UP000243205"/>
    </source>
</evidence>
<keyword evidence="1" id="KW-1133">Transmembrane helix</keyword>
<organism evidence="2 3">
    <name type="scientific">Desulfuromonas thiophila</name>
    <dbReference type="NCBI Taxonomy" id="57664"/>
    <lineage>
        <taxon>Bacteria</taxon>
        <taxon>Pseudomonadati</taxon>
        <taxon>Thermodesulfobacteriota</taxon>
        <taxon>Desulfuromonadia</taxon>
        <taxon>Desulfuromonadales</taxon>
        <taxon>Desulfuromonadaceae</taxon>
        <taxon>Desulfuromonas</taxon>
    </lineage>
</organism>
<evidence type="ECO:0000313" key="2">
    <source>
        <dbReference type="EMBL" id="SDE05239.1"/>
    </source>
</evidence>
<proteinExistence type="predicted"/>
<sequence>MKFVKPVVAVVLLVGCAAVGLLYYQTSRHVPQLKEWVAAVNEEGTLAVQLRRVESGLFSTLAETAITVGEGELLLNHRLSSGLTGTTIHSSFALDDPATAALLRELDIQGLSAATLTTQVGVGGFDSVAAVPALAVALDETTELNVAPATVHFRQQGSASQARLQLPEICLTEGSTTLRCTNLVADSRQPDKENPLVGEGTLQLERIALTDAAQPLQLEARGLQLNAETRLEPSFVSSARYQMALVQVGTLPLTDIDLQTTLRDLDGAALNRLLTWQQQCATADEDRLPALVDQAVPLLVDILDDRPSLEINNLAVTVDAAVLQGSGKATLEDIETLLASGFSDFSRLGCAEGQLRFSSQLVEKMATLFVVLQGLETAEQAPSAEAVAQVRDQLQGFIDQSPFFTKTAEGYQTAVRYRDAQLEVNGKRLL</sequence>
<dbReference type="Proteomes" id="UP000243205">
    <property type="component" value="Unassembled WGS sequence"/>
</dbReference>
<keyword evidence="1" id="KW-0812">Transmembrane</keyword>
<accession>A0A1G6ZRR6</accession>
<dbReference type="Pfam" id="PF06097">
    <property type="entry name" value="DUF945"/>
    <property type="match status" value="1"/>
</dbReference>
<keyword evidence="3" id="KW-1185">Reference proteome</keyword>
<evidence type="ECO:0000256" key="1">
    <source>
        <dbReference type="SAM" id="Phobius"/>
    </source>
</evidence>
<dbReference type="PROSITE" id="PS51257">
    <property type="entry name" value="PROKAR_LIPOPROTEIN"/>
    <property type="match status" value="1"/>
</dbReference>
<dbReference type="RefSeq" id="WP_171906307.1">
    <property type="nucleotide sequence ID" value="NZ_FNAQ01000003.1"/>
</dbReference>
<dbReference type="AlphaFoldDB" id="A0A1G6ZRR6"/>
<protein>
    <submittedName>
        <fullName evidence="2">Uncharacterized conserved protein YdgA, DUF945 family</fullName>
    </submittedName>
</protein>
<gene>
    <name evidence="2" type="ORF">SAMN05661003_10396</name>
</gene>
<name>A0A1G6ZRR6_9BACT</name>
<feature type="transmembrane region" description="Helical" evidence="1">
    <location>
        <begin position="6"/>
        <end position="24"/>
    </location>
</feature>
<reference evidence="3" key="1">
    <citation type="submission" date="2016-10" db="EMBL/GenBank/DDBJ databases">
        <authorList>
            <person name="Varghese N."/>
            <person name="Submissions S."/>
        </authorList>
    </citation>
    <scope>NUCLEOTIDE SEQUENCE [LARGE SCALE GENOMIC DNA]</scope>
    <source>
        <strain evidence="3">DSM 8987</strain>
    </source>
</reference>
<dbReference type="InterPro" id="IPR010352">
    <property type="entry name" value="DUF945"/>
</dbReference>
<keyword evidence="1" id="KW-0472">Membrane</keyword>
<dbReference type="EMBL" id="FNAQ01000003">
    <property type="protein sequence ID" value="SDE05239.1"/>
    <property type="molecule type" value="Genomic_DNA"/>
</dbReference>